<name>A0A1B2J0V5_9LACO</name>
<dbReference type="AlphaFoldDB" id="A0A1B2J0V5"/>
<gene>
    <name evidence="2" type="ORF">AYR63_12585</name>
</gene>
<accession>A0A1B2J0V5</accession>
<dbReference type="EMBL" id="CP014924">
    <property type="protein sequence ID" value="ANZ67889.1"/>
    <property type="molecule type" value="Genomic_DNA"/>
</dbReference>
<evidence type="ECO:0000313" key="3">
    <source>
        <dbReference type="Proteomes" id="UP000093267"/>
    </source>
</evidence>
<protein>
    <submittedName>
        <fullName evidence="2">HAD family hydrolase</fullName>
    </submittedName>
</protein>
<dbReference type="PANTHER" id="PTHR43316">
    <property type="entry name" value="HYDROLASE, HALOACID DELAHOGENASE-RELATED"/>
    <property type="match status" value="1"/>
</dbReference>
<dbReference type="InterPro" id="IPR051540">
    <property type="entry name" value="S-2-haloacid_dehalogenase"/>
</dbReference>
<dbReference type="GO" id="GO:0016787">
    <property type="term" value="F:hydrolase activity"/>
    <property type="evidence" value="ECO:0007669"/>
    <property type="project" value="UniProtKB-KW"/>
</dbReference>
<dbReference type="Proteomes" id="UP000093267">
    <property type="component" value="Chromosome"/>
</dbReference>
<evidence type="ECO:0000256" key="1">
    <source>
        <dbReference type="ARBA" id="ARBA00022801"/>
    </source>
</evidence>
<dbReference type="SUPFAM" id="SSF56784">
    <property type="entry name" value="HAD-like"/>
    <property type="match status" value="1"/>
</dbReference>
<sequence>MSNYLTFDCYGTLLNEATLYDKVAAIASELGVDPQAARIQFTSYQDSADNVHPYLDYTVLLRNNLIHLDYVFGQQHGFEAHFFEVLDANRQLQPFPEVIDTLKTLQQRGYQLILMSNSAWDIMPANLATLQVPVDVWTAEDVHAYKPNLNFFKTVADHYGFTAENHIHLAQGYGTDIVPVSLLPDWRAIWVNRNHETGGAARPWREVSRLDEVLRILV</sequence>
<dbReference type="PANTHER" id="PTHR43316:SF9">
    <property type="entry name" value="ACID DEHALOGENASE, PUTATIVE (AFU_ORTHOLOGUE AFUA_6G14460)-RELATED"/>
    <property type="match status" value="1"/>
</dbReference>
<evidence type="ECO:0000313" key="2">
    <source>
        <dbReference type="EMBL" id="ANZ67889.1"/>
    </source>
</evidence>
<reference evidence="2 3" key="1">
    <citation type="submission" date="2016-03" db="EMBL/GenBank/DDBJ databases">
        <title>Pediococcus and Lactobacillus from brewery environment - whole genome sequencing and assembly.</title>
        <authorList>
            <person name="Behr J."/>
            <person name="Geissler A.J."/>
            <person name="Vogel R.F."/>
        </authorList>
    </citation>
    <scope>NUCLEOTIDE SEQUENCE [LARGE SCALE GENOMIC DNA]</scope>
    <source>
        <strain evidence="2 3">TMW 1.1995</strain>
    </source>
</reference>
<dbReference type="Gene3D" id="1.10.150.750">
    <property type="match status" value="1"/>
</dbReference>
<dbReference type="Gene3D" id="3.40.50.1000">
    <property type="entry name" value="HAD superfamily/HAD-like"/>
    <property type="match status" value="1"/>
</dbReference>
<dbReference type="InterPro" id="IPR036412">
    <property type="entry name" value="HAD-like_sf"/>
</dbReference>
<dbReference type="KEGG" id="lpd:AYR62_05680"/>
<organism evidence="2 3">
    <name type="scientific">Secundilactobacillus paracollinoides</name>
    <dbReference type="NCBI Taxonomy" id="240427"/>
    <lineage>
        <taxon>Bacteria</taxon>
        <taxon>Bacillati</taxon>
        <taxon>Bacillota</taxon>
        <taxon>Bacilli</taxon>
        <taxon>Lactobacillales</taxon>
        <taxon>Lactobacillaceae</taxon>
        <taxon>Secundilactobacillus</taxon>
    </lineage>
</organism>
<dbReference type="STRING" id="240427.AYR62_05680"/>
<dbReference type="RefSeq" id="WP_054711516.1">
    <property type="nucleotide sequence ID" value="NZ_CP014912.1"/>
</dbReference>
<proteinExistence type="predicted"/>
<keyword evidence="1 2" id="KW-0378">Hydrolase</keyword>
<dbReference type="Pfam" id="PF00702">
    <property type="entry name" value="Hydrolase"/>
    <property type="match status" value="1"/>
</dbReference>
<dbReference type="InterPro" id="IPR023214">
    <property type="entry name" value="HAD_sf"/>
</dbReference>
<dbReference type="OrthoDB" id="264363at2"/>
<keyword evidence="3" id="KW-1185">Reference proteome</keyword>